<comment type="subcellular location">
    <subcellularLocation>
        <location evidence="1">Cell membrane</location>
        <topology evidence="1">Multi-pass membrane protein</topology>
    </subcellularLocation>
</comment>
<dbReference type="AlphaFoldDB" id="A0AAP2GQW6"/>
<evidence type="ECO:0000256" key="1">
    <source>
        <dbReference type="ARBA" id="ARBA00004651"/>
    </source>
</evidence>
<evidence type="ECO:0000256" key="2">
    <source>
        <dbReference type="ARBA" id="ARBA00009298"/>
    </source>
</evidence>
<comment type="caution">
    <text evidence="9">The sequence shown here is derived from an EMBL/GenBank/DDBJ whole genome shotgun (WGS) entry which is preliminary data.</text>
</comment>
<feature type="transmembrane region" description="Helical" evidence="7">
    <location>
        <begin position="62"/>
        <end position="81"/>
    </location>
</feature>
<keyword evidence="3" id="KW-1003">Cell membrane</keyword>
<dbReference type="InterPro" id="IPR049177">
    <property type="entry name" value="MgtC_SapB_SrpB_YhiD_N"/>
</dbReference>
<keyword evidence="5 7" id="KW-1133">Transmembrane helix</keyword>
<dbReference type="PANTHER" id="PTHR33778">
    <property type="entry name" value="PROTEIN MGTC"/>
    <property type="match status" value="1"/>
</dbReference>
<evidence type="ECO:0000259" key="8">
    <source>
        <dbReference type="Pfam" id="PF02308"/>
    </source>
</evidence>
<feature type="transmembrane region" description="Helical" evidence="7">
    <location>
        <begin position="114"/>
        <end position="132"/>
    </location>
</feature>
<evidence type="ECO:0000256" key="6">
    <source>
        <dbReference type="ARBA" id="ARBA00023136"/>
    </source>
</evidence>
<evidence type="ECO:0000256" key="7">
    <source>
        <dbReference type="SAM" id="Phobius"/>
    </source>
</evidence>
<dbReference type="PRINTS" id="PR01837">
    <property type="entry name" value="MGTCSAPBPROT"/>
</dbReference>
<proteinExistence type="inferred from homology"/>
<evidence type="ECO:0000313" key="10">
    <source>
        <dbReference type="Proteomes" id="UP001319200"/>
    </source>
</evidence>
<dbReference type="InterPro" id="IPR003416">
    <property type="entry name" value="MgtC/SapB/SrpB/YhiD_fam"/>
</dbReference>
<protein>
    <submittedName>
        <fullName evidence="9">MgtC/SapB family protein</fullName>
    </submittedName>
</protein>
<feature type="transmembrane region" description="Helical" evidence="7">
    <location>
        <begin position="88"/>
        <end position="108"/>
    </location>
</feature>
<evidence type="ECO:0000256" key="4">
    <source>
        <dbReference type="ARBA" id="ARBA00022692"/>
    </source>
</evidence>
<accession>A0AAP2GQW6</accession>
<keyword evidence="10" id="KW-1185">Reference proteome</keyword>
<dbReference type="Proteomes" id="UP001319200">
    <property type="component" value="Unassembled WGS sequence"/>
</dbReference>
<evidence type="ECO:0000313" key="9">
    <source>
        <dbReference type="EMBL" id="MBT1700568.1"/>
    </source>
</evidence>
<gene>
    <name evidence="9" type="ORF">KK083_27010</name>
</gene>
<dbReference type="EMBL" id="JAHESF010000043">
    <property type="protein sequence ID" value="MBT1700568.1"/>
    <property type="molecule type" value="Genomic_DNA"/>
</dbReference>
<keyword evidence="4 7" id="KW-0812">Transmembrane</keyword>
<organism evidence="9 10">
    <name type="scientific">Chryseosolibacter histidini</name>
    <dbReference type="NCBI Taxonomy" id="2782349"/>
    <lineage>
        <taxon>Bacteria</taxon>
        <taxon>Pseudomonadati</taxon>
        <taxon>Bacteroidota</taxon>
        <taxon>Cytophagia</taxon>
        <taxon>Cytophagales</taxon>
        <taxon>Chryseotaleaceae</taxon>
        <taxon>Chryseosolibacter</taxon>
    </lineage>
</organism>
<feature type="transmembrane region" description="Helical" evidence="7">
    <location>
        <begin position="36"/>
        <end position="56"/>
    </location>
</feature>
<dbReference type="PANTHER" id="PTHR33778:SF1">
    <property type="entry name" value="MAGNESIUM TRANSPORTER YHID-RELATED"/>
    <property type="match status" value="1"/>
</dbReference>
<evidence type="ECO:0000256" key="5">
    <source>
        <dbReference type="ARBA" id="ARBA00022989"/>
    </source>
</evidence>
<name>A0AAP2GQW6_9BACT</name>
<comment type="similarity">
    <text evidence="2">Belongs to the MgtC/SapB family.</text>
</comment>
<sequence>MPGEEVKEILTKLIISIVIGIIIGGEREYRNKSAGLRTIILICLGSTLFTILSSKIGDAMGASRVAANIVTGIGFLGAGAIMREGLTISGLTTASTIWVAAALGMAVGAGEYALAFYSMALTFIVLTGFGYLQQFFFRVLNRTIELHLTLEYSNNKIELIEDQMRTLTLKYYRKKEFRKDNRALYQYDVVGKEKNLASFMSFLSRCELVKSFNY</sequence>
<feature type="domain" description="MgtC/SapB/SrpB/YhiD N-terminal" evidence="8">
    <location>
        <begin position="13"/>
        <end position="134"/>
    </location>
</feature>
<evidence type="ECO:0000256" key="3">
    <source>
        <dbReference type="ARBA" id="ARBA00022475"/>
    </source>
</evidence>
<feature type="transmembrane region" description="Helical" evidence="7">
    <location>
        <begin position="6"/>
        <end position="24"/>
    </location>
</feature>
<keyword evidence="6 7" id="KW-0472">Membrane</keyword>
<dbReference type="GO" id="GO:0005886">
    <property type="term" value="C:plasma membrane"/>
    <property type="evidence" value="ECO:0007669"/>
    <property type="project" value="UniProtKB-SubCell"/>
</dbReference>
<dbReference type="Pfam" id="PF02308">
    <property type="entry name" value="MgtC"/>
    <property type="match status" value="1"/>
</dbReference>
<reference evidence="9 10" key="1">
    <citation type="submission" date="2021-05" db="EMBL/GenBank/DDBJ databases">
        <title>A Polyphasic approach of four new species of the genus Ohtaekwangia: Ohtaekwangia histidinii sp. nov., Ohtaekwangia cretensis sp. nov., Ohtaekwangia indiensis sp. nov., Ohtaekwangia reichenbachii sp. nov. from diverse environment.</title>
        <authorList>
            <person name="Octaviana S."/>
        </authorList>
    </citation>
    <scope>NUCLEOTIDE SEQUENCE [LARGE SCALE GENOMIC DNA]</scope>
    <source>
        <strain evidence="9 10">PWU4</strain>
    </source>
</reference>